<sequence length="91" mass="10316">MAVKHLPLDTLFAPHVRIVWIKRLVIFCTKFLSSHNILSRSMRCIVLVRLVSLISEHALCESFFSSKEMEKFLAPSISIVSSSSSKPRSNI</sequence>
<evidence type="ECO:0000313" key="1">
    <source>
        <dbReference type="EMBL" id="RMZ93477.1"/>
    </source>
</evidence>
<protein>
    <submittedName>
        <fullName evidence="1">Uncharacterized protein</fullName>
    </submittedName>
</protein>
<keyword evidence="2" id="KW-1185">Reference proteome</keyword>
<name>A0A3M7P406_BRAPC</name>
<gene>
    <name evidence="1" type="ORF">BpHYR1_038051</name>
</gene>
<dbReference type="EMBL" id="REGN01013772">
    <property type="protein sequence ID" value="RMZ93477.1"/>
    <property type="molecule type" value="Genomic_DNA"/>
</dbReference>
<dbReference type="AlphaFoldDB" id="A0A3M7P406"/>
<accession>A0A3M7P406</accession>
<dbReference type="Proteomes" id="UP000276133">
    <property type="component" value="Unassembled WGS sequence"/>
</dbReference>
<proteinExistence type="predicted"/>
<evidence type="ECO:0000313" key="2">
    <source>
        <dbReference type="Proteomes" id="UP000276133"/>
    </source>
</evidence>
<organism evidence="1 2">
    <name type="scientific">Brachionus plicatilis</name>
    <name type="common">Marine rotifer</name>
    <name type="synonym">Brachionus muelleri</name>
    <dbReference type="NCBI Taxonomy" id="10195"/>
    <lineage>
        <taxon>Eukaryota</taxon>
        <taxon>Metazoa</taxon>
        <taxon>Spiralia</taxon>
        <taxon>Gnathifera</taxon>
        <taxon>Rotifera</taxon>
        <taxon>Eurotatoria</taxon>
        <taxon>Monogononta</taxon>
        <taxon>Pseudotrocha</taxon>
        <taxon>Ploima</taxon>
        <taxon>Brachionidae</taxon>
        <taxon>Brachionus</taxon>
    </lineage>
</organism>
<reference evidence="1 2" key="1">
    <citation type="journal article" date="2018" name="Sci. Rep.">
        <title>Genomic signatures of local adaptation to the degree of environmental predictability in rotifers.</title>
        <authorList>
            <person name="Franch-Gras L."/>
            <person name="Hahn C."/>
            <person name="Garcia-Roger E.M."/>
            <person name="Carmona M.J."/>
            <person name="Serra M."/>
            <person name="Gomez A."/>
        </authorList>
    </citation>
    <scope>NUCLEOTIDE SEQUENCE [LARGE SCALE GENOMIC DNA]</scope>
    <source>
        <strain evidence="1">HYR1</strain>
    </source>
</reference>
<comment type="caution">
    <text evidence="1">The sequence shown here is derived from an EMBL/GenBank/DDBJ whole genome shotgun (WGS) entry which is preliminary data.</text>
</comment>